<feature type="non-terminal residue" evidence="2">
    <location>
        <position position="48"/>
    </location>
</feature>
<name>X1EGJ2_9ZZZZ</name>
<protein>
    <recommendedName>
        <fullName evidence="3">ABC transporter permease</fullName>
    </recommendedName>
</protein>
<dbReference type="EMBL" id="BARU01011562">
    <property type="protein sequence ID" value="GAH31722.1"/>
    <property type="molecule type" value="Genomic_DNA"/>
</dbReference>
<keyword evidence="1" id="KW-0472">Membrane</keyword>
<evidence type="ECO:0000256" key="1">
    <source>
        <dbReference type="SAM" id="Phobius"/>
    </source>
</evidence>
<proteinExistence type="predicted"/>
<gene>
    <name evidence="2" type="ORF">S03H2_21666</name>
</gene>
<comment type="caution">
    <text evidence="2">The sequence shown here is derived from an EMBL/GenBank/DDBJ whole genome shotgun (WGS) entry which is preliminary data.</text>
</comment>
<sequence>MRSKGLKMSFIKDAKEIFQQNIREFGMYIALFVIMVIFTITTKGVFIS</sequence>
<accession>X1EGJ2</accession>
<reference evidence="2" key="1">
    <citation type="journal article" date="2014" name="Front. Microbiol.">
        <title>High frequency of phylogenetically diverse reductive dehalogenase-homologous genes in deep subseafloor sedimentary metagenomes.</title>
        <authorList>
            <person name="Kawai M."/>
            <person name="Futagami T."/>
            <person name="Toyoda A."/>
            <person name="Takaki Y."/>
            <person name="Nishi S."/>
            <person name="Hori S."/>
            <person name="Arai W."/>
            <person name="Tsubouchi T."/>
            <person name="Morono Y."/>
            <person name="Uchiyama I."/>
            <person name="Ito T."/>
            <person name="Fujiyama A."/>
            <person name="Inagaki F."/>
            <person name="Takami H."/>
        </authorList>
    </citation>
    <scope>NUCLEOTIDE SEQUENCE</scope>
    <source>
        <strain evidence="2">Expedition CK06-06</strain>
    </source>
</reference>
<evidence type="ECO:0000313" key="2">
    <source>
        <dbReference type="EMBL" id="GAH31722.1"/>
    </source>
</evidence>
<organism evidence="2">
    <name type="scientific">marine sediment metagenome</name>
    <dbReference type="NCBI Taxonomy" id="412755"/>
    <lineage>
        <taxon>unclassified sequences</taxon>
        <taxon>metagenomes</taxon>
        <taxon>ecological metagenomes</taxon>
    </lineage>
</organism>
<keyword evidence="1" id="KW-0812">Transmembrane</keyword>
<evidence type="ECO:0008006" key="3">
    <source>
        <dbReference type="Google" id="ProtNLM"/>
    </source>
</evidence>
<keyword evidence="1" id="KW-1133">Transmembrane helix</keyword>
<dbReference type="AlphaFoldDB" id="X1EGJ2"/>
<feature type="transmembrane region" description="Helical" evidence="1">
    <location>
        <begin position="25"/>
        <end position="47"/>
    </location>
</feature>